<organism evidence="2 3">
    <name type="scientific">Synaphobranchus kaupii</name>
    <name type="common">Kaup's arrowtooth eel</name>
    <dbReference type="NCBI Taxonomy" id="118154"/>
    <lineage>
        <taxon>Eukaryota</taxon>
        <taxon>Metazoa</taxon>
        <taxon>Chordata</taxon>
        <taxon>Craniata</taxon>
        <taxon>Vertebrata</taxon>
        <taxon>Euteleostomi</taxon>
        <taxon>Actinopterygii</taxon>
        <taxon>Neopterygii</taxon>
        <taxon>Teleostei</taxon>
        <taxon>Anguilliformes</taxon>
        <taxon>Synaphobranchidae</taxon>
        <taxon>Synaphobranchus</taxon>
    </lineage>
</organism>
<accession>A0A9Q1J7H3</accession>
<protein>
    <submittedName>
        <fullName evidence="2">Uncharacterized protein</fullName>
    </submittedName>
</protein>
<dbReference type="Proteomes" id="UP001152622">
    <property type="component" value="Chromosome 3"/>
</dbReference>
<proteinExistence type="predicted"/>
<comment type="caution">
    <text evidence="2">The sequence shown here is derived from an EMBL/GenBank/DDBJ whole genome shotgun (WGS) entry which is preliminary data.</text>
</comment>
<dbReference type="EMBL" id="JAINUF010000003">
    <property type="protein sequence ID" value="KAJ8370474.1"/>
    <property type="molecule type" value="Genomic_DNA"/>
</dbReference>
<evidence type="ECO:0000313" key="3">
    <source>
        <dbReference type="Proteomes" id="UP001152622"/>
    </source>
</evidence>
<name>A0A9Q1J7H3_SYNKA</name>
<keyword evidence="3" id="KW-1185">Reference proteome</keyword>
<dbReference type="AlphaFoldDB" id="A0A9Q1J7H3"/>
<evidence type="ECO:0000313" key="2">
    <source>
        <dbReference type="EMBL" id="KAJ8370474.1"/>
    </source>
</evidence>
<evidence type="ECO:0000256" key="1">
    <source>
        <dbReference type="SAM" id="MobiDB-lite"/>
    </source>
</evidence>
<reference evidence="2" key="1">
    <citation type="journal article" date="2023" name="Science">
        <title>Genome structures resolve the early diversification of teleost fishes.</title>
        <authorList>
            <person name="Parey E."/>
            <person name="Louis A."/>
            <person name="Montfort J."/>
            <person name="Bouchez O."/>
            <person name="Roques C."/>
            <person name="Iampietro C."/>
            <person name="Lluch J."/>
            <person name="Castinel A."/>
            <person name="Donnadieu C."/>
            <person name="Desvignes T."/>
            <person name="Floi Bucao C."/>
            <person name="Jouanno E."/>
            <person name="Wen M."/>
            <person name="Mejri S."/>
            <person name="Dirks R."/>
            <person name="Jansen H."/>
            <person name="Henkel C."/>
            <person name="Chen W.J."/>
            <person name="Zahm M."/>
            <person name="Cabau C."/>
            <person name="Klopp C."/>
            <person name="Thompson A.W."/>
            <person name="Robinson-Rechavi M."/>
            <person name="Braasch I."/>
            <person name="Lecointre G."/>
            <person name="Bobe J."/>
            <person name="Postlethwait J.H."/>
            <person name="Berthelot C."/>
            <person name="Roest Crollius H."/>
            <person name="Guiguen Y."/>
        </authorList>
    </citation>
    <scope>NUCLEOTIDE SEQUENCE</scope>
    <source>
        <strain evidence="2">WJC10195</strain>
    </source>
</reference>
<feature type="region of interest" description="Disordered" evidence="1">
    <location>
        <begin position="82"/>
        <end position="111"/>
    </location>
</feature>
<sequence>MNHRETSPSGLALMVHTAHSITMGLHPVGWATVGGWGAQPLWPPLSGSISGVCHIAGGDALESGGREERHCITTLVVRGPPFRLNNGIKTGETGTAGRPRELGDTPPRSVK</sequence>
<gene>
    <name evidence="2" type="ORF">SKAU_G00105020</name>
</gene>